<evidence type="ECO:0000313" key="3">
    <source>
        <dbReference type="Proteomes" id="UP000550501"/>
    </source>
</evidence>
<dbReference type="CDD" id="cd00090">
    <property type="entry name" value="HTH_ARSR"/>
    <property type="match status" value="1"/>
</dbReference>
<dbReference type="PANTHER" id="PTHR38600:SF1">
    <property type="entry name" value="TRANSCRIPTIONAL REGULATORY PROTEIN"/>
    <property type="match status" value="1"/>
</dbReference>
<dbReference type="RefSeq" id="WP_183468257.1">
    <property type="nucleotide sequence ID" value="NZ_JACHVU010000004.1"/>
</dbReference>
<name>A0A839Q9C5_MYCIR</name>
<dbReference type="SMART" id="SM00418">
    <property type="entry name" value="HTH_ARSR"/>
    <property type="match status" value="1"/>
</dbReference>
<dbReference type="InterPro" id="IPR001845">
    <property type="entry name" value="HTH_ArsR_DNA-bd_dom"/>
</dbReference>
<dbReference type="AlphaFoldDB" id="A0A839Q9C5"/>
<evidence type="ECO:0000259" key="1">
    <source>
        <dbReference type="PROSITE" id="PS50987"/>
    </source>
</evidence>
<dbReference type="NCBIfam" id="NF033788">
    <property type="entry name" value="HTH_metalloreg"/>
    <property type="match status" value="1"/>
</dbReference>
<gene>
    <name evidence="2" type="ORF">FHR72_002498</name>
</gene>
<dbReference type="InterPro" id="IPR036388">
    <property type="entry name" value="WH-like_DNA-bd_sf"/>
</dbReference>
<dbReference type="GO" id="GO:0003700">
    <property type="term" value="F:DNA-binding transcription factor activity"/>
    <property type="evidence" value="ECO:0007669"/>
    <property type="project" value="InterPro"/>
</dbReference>
<accession>A0A839Q9C5</accession>
<dbReference type="GO" id="GO:0003677">
    <property type="term" value="F:DNA binding"/>
    <property type="evidence" value="ECO:0007669"/>
    <property type="project" value="UniProtKB-KW"/>
</dbReference>
<dbReference type="Pfam" id="PF01022">
    <property type="entry name" value="HTH_5"/>
    <property type="match status" value="1"/>
</dbReference>
<dbReference type="PROSITE" id="PS50987">
    <property type="entry name" value="HTH_ARSR_2"/>
    <property type="match status" value="1"/>
</dbReference>
<evidence type="ECO:0000313" key="2">
    <source>
        <dbReference type="EMBL" id="MBB2991025.1"/>
    </source>
</evidence>
<sequence>MQAAVFGALAEPSRLRIVELLRTGPRSVGEIAETLDIRQPQVSKHLRVLGDSGIVVGEALARHRIYHLEAAPFEEIDEWLGSFAQLWETRLDSLGGYLESIAESTPTTTTDGKP</sequence>
<keyword evidence="2" id="KW-0238">DNA-binding</keyword>
<dbReference type="PRINTS" id="PR00778">
    <property type="entry name" value="HTHARSR"/>
</dbReference>
<dbReference type="EMBL" id="JACHVU010000004">
    <property type="protein sequence ID" value="MBB2991025.1"/>
    <property type="molecule type" value="Genomic_DNA"/>
</dbReference>
<dbReference type="SUPFAM" id="SSF46785">
    <property type="entry name" value="Winged helix' DNA-binding domain"/>
    <property type="match status" value="1"/>
</dbReference>
<keyword evidence="3" id="KW-1185">Reference proteome</keyword>
<reference evidence="2 3" key="1">
    <citation type="submission" date="2020-08" db="EMBL/GenBank/DDBJ databases">
        <title>The Agave Microbiome: Exploring the role of microbial communities in plant adaptations to desert environments.</title>
        <authorList>
            <person name="Partida-Martinez L.P."/>
        </authorList>
    </citation>
    <scope>NUCLEOTIDE SEQUENCE [LARGE SCALE GENOMIC DNA]</scope>
    <source>
        <strain evidence="2 3">AT2.18</strain>
    </source>
</reference>
<dbReference type="InterPro" id="IPR011991">
    <property type="entry name" value="ArsR-like_HTH"/>
</dbReference>
<proteinExistence type="predicted"/>
<feature type="domain" description="HTH arsR-type" evidence="1">
    <location>
        <begin position="1"/>
        <end position="88"/>
    </location>
</feature>
<dbReference type="PANTHER" id="PTHR38600">
    <property type="entry name" value="TRANSCRIPTIONAL REGULATORY PROTEIN"/>
    <property type="match status" value="1"/>
</dbReference>
<organism evidence="2 3">
    <name type="scientific">Mycolicibacterium iranicum</name>
    <name type="common">Mycobacterium iranicum</name>
    <dbReference type="NCBI Taxonomy" id="912594"/>
    <lineage>
        <taxon>Bacteria</taxon>
        <taxon>Bacillati</taxon>
        <taxon>Actinomycetota</taxon>
        <taxon>Actinomycetes</taxon>
        <taxon>Mycobacteriales</taxon>
        <taxon>Mycobacteriaceae</taxon>
        <taxon>Mycolicibacterium</taxon>
    </lineage>
</organism>
<dbReference type="Proteomes" id="UP000550501">
    <property type="component" value="Unassembled WGS sequence"/>
</dbReference>
<dbReference type="Gene3D" id="1.10.10.10">
    <property type="entry name" value="Winged helix-like DNA-binding domain superfamily/Winged helix DNA-binding domain"/>
    <property type="match status" value="1"/>
</dbReference>
<comment type="caution">
    <text evidence="2">The sequence shown here is derived from an EMBL/GenBank/DDBJ whole genome shotgun (WGS) entry which is preliminary data.</text>
</comment>
<dbReference type="InterPro" id="IPR036390">
    <property type="entry name" value="WH_DNA-bd_sf"/>
</dbReference>
<protein>
    <submittedName>
        <fullName evidence="2">DNA-binding transcriptional ArsR family regulator</fullName>
    </submittedName>
</protein>